<feature type="transmembrane region" description="Helical" evidence="7">
    <location>
        <begin position="223"/>
        <end position="242"/>
    </location>
</feature>
<evidence type="ECO:0000313" key="9">
    <source>
        <dbReference type="Proteomes" id="UP000006054"/>
    </source>
</evidence>
<dbReference type="eggNOG" id="COG2059">
    <property type="taxonomic scope" value="Bacteria"/>
</dbReference>
<feature type="transmembrane region" description="Helical" evidence="7">
    <location>
        <begin position="357"/>
        <end position="377"/>
    </location>
</feature>
<dbReference type="PANTHER" id="PTHR33567:SF3">
    <property type="entry name" value="CHROMATE ION TRANSPORTER (EUROFUNG)"/>
    <property type="match status" value="1"/>
</dbReference>
<dbReference type="AlphaFoldDB" id="I4AKZ2"/>
<dbReference type="EMBL" id="CP003345">
    <property type="protein sequence ID" value="AFM04627.1"/>
    <property type="molecule type" value="Genomic_DNA"/>
</dbReference>
<dbReference type="KEGG" id="fli:Fleli_2250"/>
<dbReference type="PIRSF" id="PIRSF004810">
    <property type="entry name" value="ChrA"/>
    <property type="match status" value="1"/>
</dbReference>
<proteinExistence type="inferred from homology"/>
<dbReference type="HOGENOM" id="CLU_018106_0_1_10"/>
<keyword evidence="4 7" id="KW-0812">Transmembrane</keyword>
<name>I4AKZ2_BERLS</name>
<feature type="transmembrane region" description="Helical" evidence="7">
    <location>
        <begin position="262"/>
        <end position="282"/>
    </location>
</feature>
<dbReference type="InterPro" id="IPR014047">
    <property type="entry name" value="Chr_Tranpt_l_chain"/>
</dbReference>
<reference evidence="9" key="1">
    <citation type="submission" date="2012-06" db="EMBL/GenBank/DDBJ databases">
        <title>The complete genome of Flexibacter litoralis DSM 6794.</title>
        <authorList>
            <person name="Lucas S."/>
            <person name="Copeland A."/>
            <person name="Lapidus A."/>
            <person name="Glavina del Rio T."/>
            <person name="Dalin E."/>
            <person name="Tice H."/>
            <person name="Bruce D."/>
            <person name="Goodwin L."/>
            <person name="Pitluck S."/>
            <person name="Peters L."/>
            <person name="Ovchinnikova G."/>
            <person name="Lu M."/>
            <person name="Kyrpides N."/>
            <person name="Mavromatis K."/>
            <person name="Ivanova N."/>
            <person name="Brettin T."/>
            <person name="Detter J.C."/>
            <person name="Han C."/>
            <person name="Larimer F."/>
            <person name="Land M."/>
            <person name="Hauser L."/>
            <person name="Markowitz V."/>
            <person name="Cheng J.-F."/>
            <person name="Hugenholtz P."/>
            <person name="Woyke T."/>
            <person name="Wu D."/>
            <person name="Spring S."/>
            <person name="Lang E."/>
            <person name="Kopitz M."/>
            <person name="Brambilla E."/>
            <person name="Klenk H.-P."/>
            <person name="Eisen J.A."/>
        </authorList>
    </citation>
    <scope>NUCLEOTIDE SEQUENCE [LARGE SCALE GENOMIC DNA]</scope>
    <source>
        <strain evidence="9">ATCC 23117 / DSM 6794 / NBRC 15988 / NCIMB 1366 / Sio-4</strain>
    </source>
</reference>
<dbReference type="Proteomes" id="UP000006054">
    <property type="component" value="Chromosome"/>
</dbReference>
<feature type="transmembrane region" description="Helical" evidence="7">
    <location>
        <begin position="323"/>
        <end position="345"/>
    </location>
</feature>
<evidence type="ECO:0000313" key="8">
    <source>
        <dbReference type="EMBL" id="AFM04627.1"/>
    </source>
</evidence>
<dbReference type="PATRIC" id="fig|880071.3.peg.2239"/>
<keyword evidence="5 7" id="KW-1133">Transmembrane helix</keyword>
<dbReference type="STRING" id="880071.Fleli_2250"/>
<comment type="subcellular location">
    <subcellularLocation>
        <location evidence="1">Cell membrane</location>
        <topology evidence="1">Multi-pass membrane protein</topology>
    </subcellularLocation>
</comment>
<protein>
    <submittedName>
        <fullName evidence="8">Chromate transport protein ChrA</fullName>
    </submittedName>
</protein>
<feature type="transmembrane region" description="Helical" evidence="7">
    <location>
        <begin position="190"/>
        <end position="211"/>
    </location>
</feature>
<evidence type="ECO:0000256" key="7">
    <source>
        <dbReference type="SAM" id="Phobius"/>
    </source>
</evidence>
<dbReference type="Pfam" id="PF02417">
    <property type="entry name" value="Chromate_transp"/>
    <property type="match status" value="2"/>
</dbReference>
<dbReference type="GO" id="GO:0015109">
    <property type="term" value="F:chromate transmembrane transporter activity"/>
    <property type="evidence" value="ECO:0007669"/>
    <property type="project" value="InterPro"/>
</dbReference>
<keyword evidence="3" id="KW-1003">Cell membrane</keyword>
<keyword evidence="9" id="KW-1185">Reference proteome</keyword>
<dbReference type="PANTHER" id="PTHR33567">
    <property type="entry name" value="CHROMATE ION TRANSPORTER (EUROFUNG)"/>
    <property type="match status" value="1"/>
</dbReference>
<evidence type="ECO:0000256" key="5">
    <source>
        <dbReference type="ARBA" id="ARBA00022989"/>
    </source>
</evidence>
<evidence type="ECO:0000256" key="1">
    <source>
        <dbReference type="ARBA" id="ARBA00004651"/>
    </source>
</evidence>
<accession>I4AKZ2</accession>
<dbReference type="GO" id="GO:0005886">
    <property type="term" value="C:plasma membrane"/>
    <property type="evidence" value="ECO:0007669"/>
    <property type="project" value="UniProtKB-SubCell"/>
</dbReference>
<dbReference type="InterPro" id="IPR003370">
    <property type="entry name" value="Chromate_transpt"/>
</dbReference>
<comment type="similarity">
    <text evidence="2">Belongs to the chromate ion transporter (CHR) (TC 2.A.51) family.</text>
</comment>
<evidence type="ECO:0000256" key="3">
    <source>
        <dbReference type="ARBA" id="ARBA00022475"/>
    </source>
</evidence>
<sequence precursor="true">MKKLRNYIFLKDILLLALTAFGGPQAHIAMCLDILVVKRGYITEAELIELNALCQILPGPTSTQTLMAVGYKRGGTFLAFWTLLVWILPATIFMTAAAIGLAYIQKQEISLNFTRFIQPMAIGFVSFAALRISRKVVKTKTAFVLMILAGIVSYFYRTPWVFPLILIAGGLVTAIKFDKEEKEEKQKFDIQWRFLILYGSVFIGVALLANLTKGVLLLIFENFYRNGSLIFGGGQVLIPVLFTEFVTFKEFLTADEFLSGYALVQAVPGPVFSFAAFVGALTMYKRLSWLQTSFLAGSGYFEVFFSGTFGGALGGILGGILGGFTASIAVFLPGMFLIFFVIRFWEQLKKYRPIKASLEGVNGASAGLVIAGAFLLLEPIEKSPLNIGIMLVTFLILQFTKVPAPFLILIGLLIGFIF</sequence>
<feature type="transmembrane region" description="Helical" evidence="7">
    <location>
        <begin position="294"/>
        <end position="317"/>
    </location>
</feature>
<dbReference type="RefSeq" id="WP_014798073.1">
    <property type="nucleotide sequence ID" value="NC_018018.1"/>
</dbReference>
<feature type="transmembrane region" description="Helical" evidence="7">
    <location>
        <begin position="78"/>
        <end position="104"/>
    </location>
</feature>
<keyword evidence="6 7" id="KW-0472">Membrane</keyword>
<feature type="transmembrane region" description="Helical" evidence="7">
    <location>
        <begin position="116"/>
        <end position="133"/>
    </location>
</feature>
<feature type="transmembrane region" description="Helical" evidence="7">
    <location>
        <begin position="161"/>
        <end position="178"/>
    </location>
</feature>
<feature type="transmembrane region" description="Helical" evidence="7">
    <location>
        <begin position="389"/>
        <end position="417"/>
    </location>
</feature>
<evidence type="ECO:0000256" key="6">
    <source>
        <dbReference type="ARBA" id="ARBA00023136"/>
    </source>
</evidence>
<evidence type="ECO:0000256" key="2">
    <source>
        <dbReference type="ARBA" id="ARBA00005262"/>
    </source>
</evidence>
<gene>
    <name evidence="8" type="ordered locus">Fleli_2250</name>
</gene>
<organism evidence="8 9">
    <name type="scientific">Bernardetia litoralis (strain ATCC 23117 / DSM 6794 / NBRC 15988 / NCIMB 1366 / Fx l1 / Sio-4)</name>
    <name type="common">Flexibacter litoralis</name>
    <dbReference type="NCBI Taxonomy" id="880071"/>
    <lineage>
        <taxon>Bacteria</taxon>
        <taxon>Pseudomonadati</taxon>
        <taxon>Bacteroidota</taxon>
        <taxon>Cytophagia</taxon>
        <taxon>Cytophagales</taxon>
        <taxon>Bernardetiaceae</taxon>
        <taxon>Bernardetia</taxon>
    </lineage>
</organism>
<evidence type="ECO:0000256" key="4">
    <source>
        <dbReference type="ARBA" id="ARBA00022692"/>
    </source>
</evidence>